<keyword evidence="1" id="KW-0812">Transmembrane</keyword>
<proteinExistence type="predicted"/>
<evidence type="ECO:0000256" key="1">
    <source>
        <dbReference type="SAM" id="Phobius"/>
    </source>
</evidence>
<keyword evidence="1" id="KW-1133">Transmembrane helix</keyword>
<name>A0A0F9B449_9ZZZZ</name>
<gene>
    <name evidence="2" type="ORF">LCGC14_2495780</name>
</gene>
<keyword evidence="1" id="KW-0472">Membrane</keyword>
<feature type="transmembrane region" description="Helical" evidence="1">
    <location>
        <begin position="20"/>
        <end position="37"/>
    </location>
</feature>
<comment type="caution">
    <text evidence="2">The sequence shown here is derived from an EMBL/GenBank/DDBJ whole genome shotgun (WGS) entry which is preliminary data.</text>
</comment>
<sequence>MKNIVAHVYNDNMSYGRFILNWRRIFGFPLVILASLFDRSEFHFCMHEIITYFSGHIVQKESNRFVIKSFPEDKYTRKIWRNLYRGGPVGVLPSYKKTPEYTCWATREGDSVAYLPLSSIDLKEHILTLKEFLKLTKQSVEEFSHGEYIKYTGM</sequence>
<dbReference type="EMBL" id="LAZR01039671">
    <property type="protein sequence ID" value="KKL16420.1"/>
    <property type="molecule type" value="Genomic_DNA"/>
</dbReference>
<protein>
    <submittedName>
        <fullName evidence="2">Uncharacterized protein</fullName>
    </submittedName>
</protein>
<organism evidence="2">
    <name type="scientific">marine sediment metagenome</name>
    <dbReference type="NCBI Taxonomy" id="412755"/>
    <lineage>
        <taxon>unclassified sequences</taxon>
        <taxon>metagenomes</taxon>
        <taxon>ecological metagenomes</taxon>
    </lineage>
</organism>
<evidence type="ECO:0000313" key="2">
    <source>
        <dbReference type="EMBL" id="KKL16420.1"/>
    </source>
</evidence>
<reference evidence="2" key="1">
    <citation type="journal article" date="2015" name="Nature">
        <title>Complex archaea that bridge the gap between prokaryotes and eukaryotes.</title>
        <authorList>
            <person name="Spang A."/>
            <person name="Saw J.H."/>
            <person name="Jorgensen S.L."/>
            <person name="Zaremba-Niedzwiedzka K."/>
            <person name="Martijn J."/>
            <person name="Lind A.E."/>
            <person name="van Eijk R."/>
            <person name="Schleper C."/>
            <person name="Guy L."/>
            <person name="Ettema T.J."/>
        </authorList>
    </citation>
    <scope>NUCLEOTIDE SEQUENCE</scope>
</reference>
<dbReference type="AlphaFoldDB" id="A0A0F9B449"/>
<accession>A0A0F9B449</accession>